<keyword evidence="2" id="KW-1185">Reference proteome</keyword>
<accession>A0A5C3QS30</accession>
<reference evidence="1 2" key="1">
    <citation type="journal article" date="2019" name="Nat. Ecol. Evol.">
        <title>Megaphylogeny resolves global patterns of mushroom evolution.</title>
        <authorList>
            <person name="Varga T."/>
            <person name="Krizsan K."/>
            <person name="Foldi C."/>
            <person name="Dima B."/>
            <person name="Sanchez-Garcia M."/>
            <person name="Sanchez-Ramirez S."/>
            <person name="Szollosi G.J."/>
            <person name="Szarkandi J.G."/>
            <person name="Papp V."/>
            <person name="Albert L."/>
            <person name="Andreopoulos W."/>
            <person name="Angelini C."/>
            <person name="Antonin V."/>
            <person name="Barry K.W."/>
            <person name="Bougher N.L."/>
            <person name="Buchanan P."/>
            <person name="Buyck B."/>
            <person name="Bense V."/>
            <person name="Catcheside P."/>
            <person name="Chovatia M."/>
            <person name="Cooper J."/>
            <person name="Damon W."/>
            <person name="Desjardin D."/>
            <person name="Finy P."/>
            <person name="Geml J."/>
            <person name="Haridas S."/>
            <person name="Hughes K."/>
            <person name="Justo A."/>
            <person name="Karasinski D."/>
            <person name="Kautmanova I."/>
            <person name="Kiss B."/>
            <person name="Kocsube S."/>
            <person name="Kotiranta H."/>
            <person name="LaButti K.M."/>
            <person name="Lechner B.E."/>
            <person name="Liimatainen K."/>
            <person name="Lipzen A."/>
            <person name="Lukacs Z."/>
            <person name="Mihaltcheva S."/>
            <person name="Morgado L.N."/>
            <person name="Niskanen T."/>
            <person name="Noordeloos M.E."/>
            <person name="Ohm R.A."/>
            <person name="Ortiz-Santana B."/>
            <person name="Ovrebo C."/>
            <person name="Racz N."/>
            <person name="Riley R."/>
            <person name="Savchenko A."/>
            <person name="Shiryaev A."/>
            <person name="Soop K."/>
            <person name="Spirin V."/>
            <person name="Szebenyi C."/>
            <person name="Tomsovsky M."/>
            <person name="Tulloss R.E."/>
            <person name="Uehling J."/>
            <person name="Grigoriev I.V."/>
            <person name="Vagvolgyi C."/>
            <person name="Papp T."/>
            <person name="Martin F.M."/>
            <person name="Miettinen O."/>
            <person name="Hibbett D.S."/>
            <person name="Nagy L.G."/>
        </authorList>
    </citation>
    <scope>NUCLEOTIDE SEQUENCE [LARGE SCALE GENOMIC DNA]</scope>
    <source>
        <strain evidence="1 2">CBS 309.79</strain>
    </source>
</reference>
<organism evidence="1 2">
    <name type="scientific">Pterulicium gracile</name>
    <dbReference type="NCBI Taxonomy" id="1884261"/>
    <lineage>
        <taxon>Eukaryota</taxon>
        <taxon>Fungi</taxon>
        <taxon>Dikarya</taxon>
        <taxon>Basidiomycota</taxon>
        <taxon>Agaricomycotina</taxon>
        <taxon>Agaricomycetes</taxon>
        <taxon>Agaricomycetidae</taxon>
        <taxon>Agaricales</taxon>
        <taxon>Pleurotineae</taxon>
        <taxon>Pterulaceae</taxon>
        <taxon>Pterulicium</taxon>
    </lineage>
</organism>
<proteinExistence type="predicted"/>
<dbReference type="AlphaFoldDB" id="A0A5C3QS30"/>
<sequence>MDTDGYEASYDAYSSSDAVFTTGTLTEDFTEYDELDSPEITNAATAHSLRGAFMRRKRGVFGFAFLTHFKGYNADIQLLPSGWGAFNLAKRSGLSVDVQVYTSPPTATPCLQPAALVHLPVRAQLKIWLGQHRGLLTARAAVNCTHGFLPSIASGLRARRQRFPSSVRSLVWAYFTDCKSKGMSREANEAGACG</sequence>
<evidence type="ECO:0000313" key="2">
    <source>
        <dbReference type="Proteomes" id="UP000305067"/>
    </source>
</evidence>
<gene>
    <name evidence="1" type="ORF">BDV98DRAFT_620768</name>
</gene>
<evidence type="ECO:0000313" key="1">
    <source>
        <dbReference type="EMBL" id="TFL01174.1"/>
    </source>
</evidence>
<name>A0A5C3QS30_9AGAR</name>
<dbReference type="Proteomes" id="UP000305067">
    <property type="component" value="Unassembled WGS sequence"/>
</dbReference>
<protein>
    <submittedName>
        <fullName evidence="1">Uncharacterized protein</fullName>
    </submittedName>
</protein>
<dbReference type="EMBL" id="ML178826">
    <property type="protein sequence ID" value="TFL01174.1"/>
    <property type="molecule type" value="Genomic_DNA"/>
</dbReference>